<dbReference type="Gene3D" id="3.40.50.12780">
    <property type="entry name" value="N-terminal domain of ligase-like"/>
    <property type="match status" value="1"/>
</dbReference>
<dbReference type="InterPro" id="IPR025110">
    <property type="entry name" value="AMP-bd_C"/>
</dbReference>
<sequence>MLFHEYLLRRFSPGDIVLRTTSEVYTKKRIQEETEIYVNNLINFGITRGDRIILLVENGFNAICAQLASSVIGSVFIPVSPNEPSVRLRAIIEKYTPKLILINKDISEFELSESIGFLDLRNAHLVECSSQGLCRKESSFSHEEILYIISTSGTTGNPKGIMMSHKATIAFFEAIVKHCNLSTYDVVGSISPLQFDFSLLDLGLAWGSQATLALFSQNLAYTPKKLLREIERSGVTQMNCVPAIWIAILRYCKNELSELKKLSSILYAGDKFPLANMEELWMIFPDLKIVNCFGQSESIACTFYDLYANSCLSNSEIPIGNGYDGSEFYIVDDEGNRIMEENIEGELWLSNDSLFYGYWENSKLNCEKLITDPFNQSNKRKVYKTGDIIKKKGNNHLFIGRKDSQVKVNGNRVELDEIEQVVARMKGISEVVAIGKQHENTVNISLYVSYAGENFVSDDDIRKHCRIHLPIYMVPNEIFISNCPFPITNNGKIDKKKLSELSLIT</sequence>
<protein>
    <submittedName>
        <fullName evidence="3">AMP-binding protein</fullName>
    </submittedName>
</protein>
<dbReference type="Pfam" id="PF13193">
    <property type="entry name" value="AMP-binding_C"/>
    <property type="match status" value="1"/>
</dbReference>
<feature type="domain" description="AMP-dependent synthetase/ligase" evidence="1">
    <location>
        <begin position="23"/>
        <end position="359"/>
    </location>
</feature>
<dbReference type="InterPro" id="IPR000873">
    <property type="entry name" value="AMP-dep_synth/lig_dom"/>
</dbReference>
<keyword evidence="4" id="KW-1185">Reference proteome</keyword>
<dbReference type="Proteomes" id="UP000595498">
    <property type="component" value="Chromosome"/>
</dbReference>
<dbReference type="SUPFAM" id="SSF56801">
    <property type="entry name" value="Acetyl-CoA synthetase-like"/>
    <property type="match status" value="1"/>
</dbReference>
<evidence type="ECO:0000259" key="2">
    <source>
        <dbReference type="Pfam" id="PF13193"/>
    </source>
</evidence>
<evidence type="ECO:0000313" key="3">
    <source>
        <dbReference type="EMBL" id="QQT51472.1"/>
    </source>
</evidence>
<accession>A0ABX7CN70</accession>
<dbReference type="PANTHER" id="PTHR45527">
    <property type="entry name" value="NONRIBOSOMAL PEPTIDE SYNTHETASE"/>
    <property type="match status" value="1"/>
</dbReference>
<organism evidence="3 4">
    <name type="scientific">Sphingobacterium multivorum</name>
    <dbReference type="NCBI Taxonomy" id="28454"/>
    <lineage>
        <taxon>Bacteria</taxon>
        <taxon>Pseudomonadati</taxon>
        <taxon>Bacteroidota</taxon>
        <taxon>Sphingobacteriia</taxon>
        <taxon>Sphingobacteriales</taxon>
        <taxon>Sphingobacteriaceae</taxon>
        <taxon>Sphingobacterium</taxon>
    </lineage>
</organism>
<reference evidence="3 4" key="1">
    <citation type="submission" date="2021-01" db="EMBL/GenBank/DDBJ databases">
        <title>FDA dAtabase for Regulatory Grade micrObial Sequences (FDA-ARGOS): Supporting development and validation of Infectious Disease Dx tests.</title>
        <authorList>
            <person name="Sproer C."/>
            <person name="Gronow S."/>
            <person name="Severitt S."/>
            <person name="Schroder I."/>
            <person name="Tallon L."/>
            <person name="Sadzewicz L."/>
            <person name="Zhao X."/>
            <person name="Boylan J."/>
            <person name="Ott S."/>
            <person name="Bowen H."/>
            <person name="Vavikolanu K."/>
            <person name="Mehta A."/>
            <person name="Aluvathingal J."/>
            <person name="Nadendla S."/>
            <person name="Lowell S."/>
            <person name="Myers T."/>
            <person name="Yan Y."/>
            <person name="Sichtig H."/>
        </authorList>
    </citation>
    <scope>NUCLEOTIDE SEQUENCE [LARGE SCALE GENOMIC DNA]</scope>
    <source>
        <strain evidence="3 4">FDAARGOS_1141</strain>
    </source>
</reference>
<gene>
    <name evidence="3" type="ORF">I6I98_14310</name>
</gene>
<proteinExistence type="predicted"/>
<dbReference type="InterPro" id="IPR042099">
    <property type="entry name" value="ANL_N_sf"/>
</dbReference>
<dbReference type="PANTHER" id="PTHR45527:SF1">
    <property type="entry name" value="FATTY ACID SYNTHASE"/>
    <property type="match status" value="1"/>
</dbReference>
<dbReference type="Pfam" id="PF00501">
    <property type="entry name" value="AMP-binding"/>
    <property type="match status" value="1"/>
</dbReference>
<dbReference type="Gene3D" id="3.30.300.30">
    <property type="match status" value="1"/>
</dbReference>
<evidence type="ECO:0000259" key="1">
    <source>
        <dbReference type="Pfam" id="PF00501"/>
    </source>
</evidence>
<name>A0ABX7CN70_SPHMU</name>
<feature type="domain" description="AMP-binding enzyme C-terminal" evidence="2">
    <location>
        <begin position="417"/>
        <end position="492"/>
    </location>
</feature>
<evidence type="ECO:0000313" key="4">
    <source>
        <dbReference type="Proteomes" id="UP000595498"/>
    </source>
</evidence>
<dbReference type="EMBL" id="CP068224">
    <property type="protein sequence ID" value="QQT51472.1"/>
    <property type="molecule type" value="Genomic_DNA"/>
</dbReference>
<dbReference type="InterPro" id="IPR045851">
    <property type="entry name" value="AMP-bd_C_sf"/>
</dbReference>